<dbReference type="InterPro" id="IPR018957">
    <property type="entry name" value="Znf_C3HC4_RING-type"/>
</dbReference>
<keyword evidence="4" id="KW-0479">Metal-binding</keyword>
<evidence type="ECO:0000256" key="6">
    <source>
        <dbReference type="ARBA" id="ARBA00022786"/>
    </source>
</evidence>
<feature type="compositionally biased region" description="Low complexity" evidence="15">
    <location>
        <begin position="1435"/>
        <end position="1444"/>
    </location>
</feature>
<keyword evidence="7" id="KW-0862">Zinc</keyword>
<feature type="compositionally biased region" description="Basic residues" evidence="15">
    <location>
        <begin position="793"/>
        <end position="807"/>
    </location>
</feature>
<feature type="compositionally biased region" description="Basic and acidic residues" evidence="15">
    <location>
        <begin position="1500"/>
        <end position="1525"/>
    </location>
</feature>
<dbReference type="SMART" id="SM00184">
    <property type="entry name" value="RING"/>
    <property type="match status" value="1"/>
</dbReference>
<feature type="compositionally biased region" description="Polar residues" evidence="15">
    <location>
        <begin position="363"/>
        <end position="387"/>
    </location>
</feature>
<dbReference type="PANTHER" id="PTHR46077:SF1">
    <property type="entry name" value="TOP1 BINDING ARGININE_SERINE RICH PROTEIN, E3 UBIQUITIN LIGASE"/>
    <property type="match status" value="1"/>
</dbReference>
<feature type="compositionally biased region" description="Polar residues" evidence="15">
    <location>
        <begin position="1409"/>
        <end position="1429"/>
    </location>
</feature>
<dbReference type="Gene3D" id="3.30.40.10">
    <property type="entry name" value="Zinc/RING finger domain, C3HC4 (zinc finger)"/>
    <property type="match status" value="1"/>
</dbReference>
<dbReference type="CDD" id="cd16574">
    <property type="entry name" value="RING-HC_Topors"/>
    <property type="match status" value="1"/>
</dbReference>
<dbReference type="PROSITE" id="PS00518">
    <property type="entry name" value="ZF_RING_1"/>
    <property type="match status" value="1"/>
</dbReference>
<dbReference type="OrthoDB" id="365379at2759"/>
<feature type="compositionally biased region" description="Polar residues" evidence="15">
    <location>
        <begin position="874"/>
        <end position="891"/>
    </location>
</feature>
<keyword evidence="17" id="KW-1185">Reference proteome</keyword>
<dbReference type="InterPro" id="IPR058746">
    <property type="entry name" value="Znf_RING-type_Topors"/>
</dbReference>
<evidence type="ECO:0000256" key="12">
    <source>
        <dbReference type="ARBA" id="ARBA00076940"/>
    </source>
</evidence>
<evidence type="ECO:0000256" key="5">
    <source>
        <dbReference type="ARBA" id="ARBA00022771"/>
    </source>
</evidence>
<feature type="compositionally biased region" description="Low complexity" evidence="15">
    <location>
        <begin position="922"/>
        <end position="944"/>
    </location>
</feature>
<evidence type="ECO:0000256" key="7">
    <source>
        <dbReference type="ARBA" id="ARBA00022833"/>
    </source>
</evidence>
<accession>A0A8J1U8W9</accession>
<dbReference type="GO" id="GO:0008270">
    <property type="term" value="F:zinc ion binding"/>
    <property type="evidence" value="ECO:0007669"/>
    <property type="project" value="UniProtKB-KW"/>
</dbReference>
<dbReference type="FunFam" id="3.30.40.10:FF:000136">
    <property type="entry name" value="E3 ubiquitin-protein ligase Topors"/>
    <property type="match status" value="1"/>
</dbReference>
<feature type="compositionally biased region" description="Low complexity" evidence="15">
    <location>
        <begin position="568"/>
        <end position="582"/>
    </location>
</feature>
<dbReference type="GO" id="GO:0000209">
    <property type="term" value="P:protein polyubiquitination"/>
    <property type="evidence" value="ECO:0007669"/>
    <property type="project" value="TreeGrafter"/>
</dbReference>
<feature type="compositionally biased region" description="Polar residues" evidence="15">
    <location>
        <begin position="585"/>
        <end position="610"/>
    </location>
</feature>
<evidence type="ECO:0000256" key="2">
    <source>
        <dbReference type="ARBA" id="ARBA00012483"/>
    </source>
</evidence>
<feature type="compositionally biased region" description="Polar residues" evidence="15">
    <location>
        <begin position="1195"/>
        <end position="1241"/>
    </location>
</feature>
<evidence type="ECO:0000313" key="17">
    <source>
        <dbReference type="Proteomes" id="UP000749559"/>
    </source>
</evidence>
<keyword evidence="3" id="KW-0808">Transferase</keyword>
<feature type="compositionally biased region" description="Polar residues" evidence="15">
    <location>
        <begin position="1567"/>
        <end position="1583"/>
    </location>
</feature>
<dbReference type="Pfam" id="PF00097">
    <property type="entry name" value="zf-C3HC4"/>
    <property type="match status" value="1"/>
</dbReference>
<name>A0A8J1U8W9_OWEFU</name>
<evidence type="ECO:0000256" key="9">
    <source>
        <dbReference type="ARBA" id="ARBA00023163"/>
    </source>
</evidence>
<evidence type="ECO:0000256" key="10">
    <source>
        <dbReference type="ARBA" id="ARBA00071236"/>
    </source>
</evidence>
<keyword evidence="8" id="KW-0805">Transcription regulation</keyword>
<feature type="region of interest" description="Disordered" evidence="15">
    <location>
        <begin position="1"/>
        <end position="73"/>
    </location>
</feature>
<dbReference type="InterPro" id="IPR017907">
    <property type="entry name" value="Znf_RING_CS"/>
</dbReference>
<dbReference type="PANTHER" id="PTHR46077">
    <property type="entry name" value="E3 UBIQUITIN-PROTEIN LIGASE TOPORS"/>
    <property type="match status" value="1"/>
</dbReference>
<organism evidence="16 17">
    <name type="scientific">Owenia fusiformis</name>
    <name type="common">Polychaete worm</name>
    <dbReference type="NCBI Taxonomy" id="6347"/>
    <lineage>
        <taxon>Eukaryota</taxon>
        <taxon>Metazoa</taxon>
        <taxon>Spiralia</taxon>
        <taxon>Lophotrochozoa</taxon>
        <taxon>Annelida</taxon>
        <taxon>Polychaeta</taxon>
        <taxon>Sedentaria</taxon>
        <taxon>Canalipalpata</taxon>
        <taxon>Sabellida</taxon>
        <taxon>Oweniida</taxon>
        <taxon>Oweniidae</taxon>
        <taxon>Owenia</taxon>
    </lineage>
</organism>
<comment type="caution">
    <text evidence="16">The sequence shown here is derived from an EMBL/GenBank/DDBJ whole genome shotgun (WGS) entry which is preliminary data.</text>
</comment>
<feature type="region of interest" description="Disordered" evidence="15">
    <location>
        <begin position="1108"/>
        <end position="1167"/>
    </location>
</feature>
<dbReference type="EMBL" id="CAIIXF020000001">
    <property type="protein sequence ID" value="CAH1773274.1"/>
    <property type="molecule type" value="Genomic_DNA"/>
</dbReference>
<evidence type="ECO:0000256" key="8">
    <source>
        <dbReference type="ARBA" id="ARBA00023015"/>
    </source>
</evidence>
<dbReference type="GO" id="GO:0061630">
    <property type="term" value="F:ubiquitin protein ligase activity"/>
    <property type="evidence" value="ECO:0007669"/>
    <property type="project" value="UniProtKB-EC"/>
</dbReference>
<gene>
    <name evidence="16" type="ORF">OFUS_LOCUS893</name>
</gene>
<evidence type="ECO:0000256" key="15">
    <source>
        <dbReference type="SAM" id="MobiDB-lite"/>
    </source>
</evidence>
<dbReference type="InterPro" id="IPR001841">
    <property type="entry name" value="Znf_RING"/>
</dbReference>
<feature type="region of interest" description="Disordered" evidence="15">
    <location>
        <begin position="914"/>
        <end position="983"/>
    </location>
</feature>
<feature type="compositionally biased region" description="Low complexity" evidence="15">
    <location>
        <begin position="1061"/>
        <end position="1071"/>
    </location>
</feature>
<dbReference type="EC" id="2.3.2.27" evidence="2"/>
<feature type="region of interest" description="Disordered" evidence="15">
    <location>
        <begin position="1188"/>
        <end position="1674"/>
    </location>
</feature>
<feature type="compositionally biased region" description="Polar residues" evidence="15">
    <location>
        <begin position="1450"/>
        <end position="1483"/>
    </location>
</feature>
<feature type="compositionally biased region" description="Basic and acidic residues" evidence="15">
    <location>
        <begin position="733"/>
        <end position="757"/>
    </location>
</feature>
<feature type="compositionally biased region" description="Basic and acidic residues" evidence="15">
    <location>
        <begin position="30"/>
        <end position="43"/>
    </location>
</feature>
<evidence type="ECO:0000256" key="14">
    <source>
        <dbReference type="ARBA" id="ARBA00079184"/>
    </source>
</evidence>
<feature type="region of interest" description="Disordered" evidence="15">
    <location>
        <begin position="1020"/>
        <end position="1071"/>
    </location>
</feature>
<feature type="compositionally biased region" description="Basic residues" evidence="15">
    <location>
        <begin position="676"/>
        <end position="685"/>
    </location>
</feature>
<keyword evidence="5" id="KW-0863">Zinc-finger</keyword>
<proteinExistence type="predicted"/>
<feature type="compositionally biased region" description="Acidic residues" evidence="15">
    <location>
        <begin position="1610"/>
        <end position="1624"/>
    </location>
</feature>
<feature type="compositionally biased region" description="Polar residues" evidence="15">
    <location>
        <begin position="452"/>
        <end position="465"/>
    </location>
</feature>
<evidence type="ECO:0000256" key="11">
    <source>
        <dbReference type="ARBA" id="ARBA00076856"/>
    </source>
</evidence>
<feature type="compositionally biased region" description="Low complexity" evidence="15">
    <location>
        <begin position="1327"/>
        <end position="1356"/>
    </location>
</feature>
<feature type="compositionally biased region" description="Basic residues" evidence="15">
    <location>
        <begin position="550"/>
        <end position="566"/>
    </location>
</feature>
<feature type="compositionally biased region" description="Low complexity" evidence="15">
    <location>
        <begin position="860"/>
        <end position="873"/>
    </location>
</feature>
<feature type="compositionally biased region" description="Polar residues" evidence="15">
    <location>
        <begin position="1593"/>
        <end position="1609"/>
    </location>
</feature>
<feature type="compositionally biased region" description="Polar residues" evidence="15">
    <location>
        <begin position="622"/>
        <end position="635"/>
    </location>
</feature>
<dbReference type="InterPro" id="IPR058745">
    <property type="entry name" value="PWI_Topors"/>
</dbReference>
<evidence type="ECO:0000256" key="4">
    <source>
        <dbReference type="ARBA" id="ARBA00022723"/>
    </source>
</evidence>
<feature type="compositionally biased region" description="Polar residues" evidence="15">
    <location>
        <begin position="965"/>
        <end position="974"/>
    </location>
</feature>
<sequence length="1674" mass="184116">MPKRRLRINLDDTGGSVSRRTRSSRGANDTPKDQDGATDKDNDTGAEAPAHNNNSPKAVEPSTSDSPAKSPGSPENACSICLSEVTNKSFTDSCFHEFCFICLKEWSKVKAVCPLCKQQFKSIIHNVKSNNDYEQYEIKRHEQQTIRYGIGASRTESIGESMIRIREARAARERMIQARAASRLELAHTRDRLMEATNRLNNSNVGQRMENLRQRYQSVLERRHELRSRRCNTTSEFRSQVYNEGLRVDPHSILGRGSRSRTVKYRDITPEFFRQNPAQTHRLVPFLNRELNALLHNDSNNVHLVLDVIMRLITRFPIDSSEFLTRLTVYLGRRTSHFVHEFYNFARSPYDLEKYDRCAEYSSTATEPEIVDSSSPSSEDNGNTDGQSPGGVIVLGDSPEPQQAEDESQDQHTEARLSINRPSNINAPGSSLDIDLMPLLDQVRGFLDSTQRATRSGWHSPTLQGSSSPEFWSPPSPPRNSRPWSWMDDNEESDNNDSISSAGSDIEIIDCKKPIAERTPEFLRVSDSEEEQKKTKGKKRSKSKKDGDKKPRKTKKKKTTPTRKSARNNPSAALGAPSAALGVPPSTQGTNPNMSFSFSDNFGSLFTSGGQELRNWPMSVDTMPSTHTGPTTHSLNRSRSRSSSAATLEYAVESEYQIESSRTSKQKSPTRITLTLRRKSSRRERHSKESVELIGEADHAKSKHKRKKHKKHKKSKKRYNQIYTSDESENNASDDRYTRKSKSKSKEKEKDEITDKQRTKKRSKSLPDKDDPNDKKSKRRKTRDEEKKEESRYKKHHSGHKRMKSSKRSVSEASTTPNLSLKPVASSPTETQNPNPVCESPITLDLNLTDPSYHGAPQCSSISVSPTVSSNITKETNVSTASSPGADSSDTIVPFYPLASPDHTLNIMSTTSIPAQSDATDRTPMPSPSDTTPTTSLTDLTPIPSKSPDSIHERPKSFTPRGISSPHSDTTSPIQLEIPSPNPDVALTEEIVISDHDSEEDISVVETKYIELDLTQDEEVTQEEALDLSQAEKLNSTPSVEEELDLTQDSSDEHSVKSVATLNDSDSDSNNLSIITDITDHTILESRKNPRRYTPVNEFLSYTGARSPCDSTGNMSPRYTGARSHHYTPGGESPSYTGAKSPGNIAAKSPSYTGTRSPRYTLGGKSPIYAEAKSPSYTGARSLSHTVAMSPHYTPGTSSPSYTRAKSPSYTGARSLSQTVMSPHYTPGTSPPSYTGANSPRYTRAKSPRNTGARSTNSTPGERSPSCNAGERTPSFSPGERSPSSTPGGRSLNSNPGERSLSYTPEGRSPSSTPGERSLSSIPGEMSCSYTPGGSSFSSTPGGRSSSSTHKGISSSYTPEEKSLSSTPGGTYSSSTPGGTYSSSTPGGTYSSSTPGGRSSRSTTGGRFPSNTPGEKSPSNTLGERSSYCTREISPRSTSSASYTSEKDTISSSYTHNKTSSHSPRNMSSNLSTDASFNNSSGDINYEPEHSNSPVLRQGRYPDHSNNETKHRHHSDEFQLEDWNKEVPSSSSTPQTKGNRSDLDSGTTLSESNASTIQHESKHNLEYSDNSSPVNAINTSVVNENILRHMKNSENSLKESSQQENGQTSDDSDIYTEYTDDDIAMAEHNARVNQSLTASVNDSPIHNLQQENEHMSNNSESDSYSNSDSGTIEA</sequence>
<evidence type="ECO:0000313" key="16">
    <source>
        <dbReference type="EMBL" id="CAH1773274.1"/>
    </source>
</evidence>
<dbReference type="PROSITE" id="PS50089">
    <property type="entry name" value="ZF_RING_2"/>
    <property type="match status" value="1"/>
</dbReference>
<feature type="compositionally biased region" description="Low complexity" evidence="15">
    <location>
        <begin position="1365"/>
        <end position="1407"/>
    </location>
</feature>
<evidence type="ECO:0000256" key="3">
    <source>
        <dbReference type="ARBA" id="ARBA00022679"/>
    </source>
</evidence>
<comment type="catalytic activity">
    <reaction evidence="1">
        <text>S-ubiquitinyl-[E2 ubiquitin-conjugating enzyme]-L-cysteine + [acceptor protein]-L-lysine = [E2 ubiquitin-conjugating enzyme]-L-cysteine + N(6)-ubiquitinyl-[acceptor protein]-L-lysine.</text>
        <dbReference type="EC" id="2.3.2.27"/>
    </reaction>
</comment>
<feature type="compositionally biased region" description="Low complexity" evidence="15">
    <location>
        <begin position="1656"/>
        <end position="1674"/>
    </location>
</feature>
<feature type="compositionally biased region" description="Polar residues" evidence="15">
    <location>
        <begin position="1248"/>
        <end position="1267"/>
    </location>
</feature>
<feature type="compositionally biased region" description="Polar residues" evidence="15">
    <location>
        <begin position="1282"/>
        <end position="1321"/>
    </location>
</feature>
<dbReference type="SUPFAM" id="SSF57850">
    <property type="entry name" value="RING/U-box"/>
    <property type="match status" value="1"/>
</dbReference>
<dbReference type="GO" id="GO:0006513">
    <property type="term" value="P:protein monoubiquitination"/>
    <property type="evidence" value="ECO:0007669"/>
    <property type="project" value="TreeGrafter"/>
</dbReference>
<feature type="compositionally biased region" description="Polar residues" evidence="15">
    <location>
        <begin position="1527"/>
        <end position="1558"/>
    </location>
</feature>
<feature type="compositionally biased region" description="Polar residues" evidence="15">
    <location>
        <begin position="51"/>
        <end position="67"/>
    </location>
</feature>
<protein>
    <recommendedName>
        <fullName evidence="10">E3 ubiquitin-protein ligase Topors</fullName>
        <ecNumber evidence="2">2.3.2.27</ecNumber>
    </recommendedName>
    <alternativeName>
        <fullName evidence="11">RING-type E3 ubiquitin transferase Topors</fullName>
    </alternativeName>
    <alternativeName>
        <fullName evidence="13">SUMO1-protein E3 ligase Topors</fullName>
    </alternativeName>
    <alternativeName>
        <fullName evidence="12">Topoisomerase I-binding RING finger protein</fullName>
    </alternativeName>
    <alternativeName>
        <fullName evidence="14">Topoisomerase I-binding arginine/serine-rich protein</fullName>
    </alternativeName>
</protein>
<feature type="compositionally biased region" description="Basic and acidic residues" evidence="15">
    <location>
        <begin position="509"/>
        <end position="534"/>
    </location>
</feature>
<feature type="compositionally biased region" description="Polar residues" evidence="15">
    <location>
        <begin position="657"/>
        <end position="673"/>
    </location>
</feature>
<feature type="compositionally biased region" description="Polar residues" evidence="15">
    <location>
        <begin position="1631"/>
        <end position="1650"/>
    </location>
</feature>
<feature type="compositionally biased region" description="Polar residues" evidence="15">
    <location>
        <begin position="826"/>
        <end position="835"/>
    </location>
</feature>
<dbReference type="Pfam" id="PF26084">
    <property type="entry name" value="PWI_Topors"/>
    <property type="match status" value="1"/>
</dbReference>
<keyword evidence="6" id="KW-0833">Ubl conjugation pathway</keyword>
<evidence type="ECO:0000256" key="13">
    <source>
        <dbReference type="ARBA" id="ARBA00079040"/>
    </source>
</evidence>
<dbReference type="Proteomes" id="UP000749559">
    <property type="component" value="Unassembled WGS sequence"/>
</dbReference>
<dbReference type="InterPro" id="IPR013083">
    <property type="entry name" value="Znf_RING/FYVE/PHD"/>
</dbReference>
<feature type="compositionally biased region" description="Basic and acidic residues" evidence="15">
    <location>
        <begin position="782"/>
        <end position="792"/>
    </location>
</feature>
<feature type="compositionally biased region" description="Basic and acidic residues" evidence="15">
    <location>
        <begin position="686"/>
        <end position="700"/>
    </location>
</feature>
<reference evidence="16" key="1">
    <citation type="submission" date="2022-03" db="EMBL/GenBank/DDBJ databases">
        <authorList>
            <person name="Martin C."/>
        </authorList>
    </citation>
    <scope>NUCLEOTIDE SEQUENCE</scope>
</reference>
<keyword evidence="9" id="KW-0804">Transcription</keyword>
<feature type="compositionally biased region" description="Polar residues" evidence="15">
    <location>
        <begin position="420"/>
        <end position="429"/>
    </location>
</feature>
<evidence type="ECO:0000256" key="1">
    <source>
        <dbReference type="ARBA" id="ARBA00000900"/>
    </source>
</evidence>
<feature type="region of interest" description="Disordered" evidence="15">
    <location>
        <begin position="363"/>
        <end position="429"/>
    </location>
</feature>
<feature type="compositionally biased region" description="Basic residues" evidence="15">
    <location>
        <begin position="701"/>
        <end position="719"/>
    </location>
</feature>
<feature type="region of interest" description="Disordered" evidence="15">
    <location>
        <begin position="452"/>
        <end position="897"/>
    </location>
</feature>
<feature type="compositionally biased region" description="Basic and acidic residues" evidence="15">
    <location>
        <begin position="765"/>
        <end position="775"/>
    </location>
</feature>